<dbReference type="AlphaFoldDB" id="A0A1Q9BQ28"/>
<feature type="non-terminal residue" evidence="1">
    <location>
        <position position="1"/>
    </location>
</feature>
<reference evidence="1 2" key="1">
    <citation type="submission" date="2016-02" db="EMBL/GenBank/DDBJ databases">
        <title>Genome analysis of coral dinoflagellate symbionts highlights evolutionary adaptations to a symbiotic lifestyle.</title>
        <authorList>
            <person name="Aranda M."/>
            <person name="Li Y."/>
            <person name="Liew Y.J."/>
            <person name="Baumgarten S."/>
            <person name="Simakov O."/>
            <person name="Wilson M."/>
            <person name="Piel J."/>
            <person name="Ashoor H."/>
            <person name="Bougouffa S."/>
            <person name="Bajic V.B."/>
            <person name="Ryu T."/>
            <person name="Ravasi T."/>
            <person name="Bayer T."/>
            <person name="Micklem G."/>
            <person name="Kim H."/>
            <person name="Bhak J."/>
            <person name="Lajeunesse T.C."/>
            <person name="Voolstra C.R."/>
        </authorList>
    </citation>
    <scope>NUCLEOTIDE SEQUENCE [LARGE SCALE GENOMIC DNA]</scope>
    <source>
        <strain evidence="1 2">CCMP2467</strain>
    </source>
</reference>
<sequence>VLDDLLDRWEVEVEPLLGEAAQQDARLARQMRRII</sequence>
<dbReference type="EMBL" id="LSRX01007787">
    <property type="protein sequence ID" value="OLP71768.1"/>
    <property type="molecule type" value="Genomic_DNA"/>
</dbReference>
<organism evidence="1 2">
    <name type="scientific">Symbiodinium microadriaticum</name>
    <name type="common">Dinoflagellate</name>
    <name type="synonym">Zooxanthella microadriatica</name>
    <dbReference type="NCBI Taxonomy" id="2951"/>
    <lineage>
        <taxon>Eukaryota</taxon>
        <taxon>Sar</taxon>
        <taxon>Alveolata</taxon>
        <taxon>Dinophyceae</taxon>
        <taxon>Suessiales</taxon>
        <taxon>Symbiodiniaceae</taxon>
        <taxon>Symbiodinium</taxon>
    </lineage>
</organism>
<dbReference type="Proteomes" id="UP000186817">
    <property type="component" value="Unassembled WGS sequence"/>
</dbReference>
<name>A0A1Q9BQ28_SYMMI</name>
<proteinExistence type="predicted"/>
<evidence type="ECO:0000313" key="2">
    <source>
        <dbReference type="Proteomes" id="UP000186817"/>
    </source>
</evidence>
<accession>A0A1Q9BQ28</accession>
<keyword evidence="2" id="KW-1185">Reference proteome</keyword>
<evidence type="ECO:0000313" key="1">
    <source>
        <dbReference type="EMBL" id="OLP71768.1"/>
    </source>
</evidence>
<comment type="caution">
    <text evidence="1">The sequence shown here is derived from an EMBL/GenBank/DDBJ whole genome shotgun (WGS) entry which is preliminary data.</text>
</comment>
<gene>
    <name evidence="1" type="ORF">AK812_SmicGene48408</name>
</gene>
<protein>
    <submittedName>
        <fullName evidence="1">Uncharacterized protein</fullName>
    </submittedName>
</protein>